<proteinExistence type="predicted"/>
<dbReference type="KEGG" id="vg:40084032"/>
<sequence length="123" mass="14369">MGNHSAKTLVRFYFDDGRDARFIDVTDWQERDGDAEFFLPVDHPAARAMLYWVLNDDIAKRMVVASADAGIEWHLHQAQNGVARAADPYGPRSWVRFLCREHTNYLRPRLLSDEWARKHEEVL</sequence>
<protein>
    <submittedName>
        <fullName evidence="1">Uncharacterized protein</fullName>
    </submittedName>
</protein>
<dbReference type="RefSeq" id="YP_009608015.1">
    <property type="nucleotide sequence ID" value="NC_041987.1"/>
</dbReference>
<organism evidence="1 2">
    <name type="scientific">Mycobacterium phage SirDuracell</name>
    <dbReference type="NCBI Taxonomy" id="1034116"/>
    <lineage>
        <taxon>Viruses</taxon>
        <taxon>Duplodnaviria</taxon>
        <taxon>Heunggongvirae</taxon>
        <taxon>Uroviricota</taxon>
        <taxon>Caudoviricetes</taxon>
        <taxon>Kostyavirus</taxon>
        <taxon>Kostyavirus sirduracell</taxon>
    </lineage>
</organism>
<reference evidence="1 2" key="1">
    <citation type="journal article" date="2011" name="PLoS ONE">
        <title>Cluster K Mycobacteriophages: Insights into the Evolutionary Origins of Mycobacteriophage TM4.</title>
        <authorList>
            <person name="Pope W.H."/>
            <person name="Ferreira C.M."/>
            <person name="Jacobs-Sera D."/>
            <person name="Benjamin R.C."/>
            <person name="Davis A.J."/>
            <person name="Dejong R.J."/>
            <person name="Elgin S.C."/>
            <person name="Guilfoile F.R."/>
            <person name="Forsyth M.H."/>
            <person name="Harris A.D."/>
            <person name="Harvey S.E."/>
            <person name="Hughes L.E."/>
            <person name="Hynes P.M."/>
            <person name="Jackson A.S."/>
            <person name="Jalal M.D."/>
            <person name="Macmurray E.A."/>
            <person name="Manley C.M."/>
            <person name="McDonough M.J."/>
            <person name="Mosier J.L."/>
            <person name="Osterbann L.J."/>
            <person name="Rabinowitz H.S."/>
            <person name="Rhyan C.N."/>
            <person name="Russell D.A."/>
            <person name="Saha M.S."/>
            <person name="Shaffer C.D."/>
            <person name="Simon S.E."/>
            <person name="Sims E.F."/>
            <person name="Tovar I.G."/>
            <person name="Weisser E.G."/>
            <person name="Wertz J.T."/>
            <person name="Weston-Hafer K.A."/>
            <person name="Williamson K.E."/>
            <person name="Zhang B."/>
            <person name="Cresawn S.G."/>
            <person name="Jain P."/>
            <person name="Piuri M."/>
            <person name="Jacobs W.R.Jr."/>
            <person name="Hendrix R.W."/>
            <person name="Hatfull G.F."/>
        </authorList>
    </citation>
    <scope>NUCLEOTIDE SEQUENCE [LARGE SCALE GENOMIC DNA]</scope>
    <source>
        <strain evidence="1">SirDuracell</strain>
    </source>
</reference>
<dbReference type="EMBL" id="JF937106">
    <property type="protein sequence ID" value="AEK10150.1"/>
    <property type="molecule type" value="Genomic_DNA"/>
</dbReference>
<dbReference type="GeneID" id="40084032"/>
<accession>G1D5V0</accession>
<gene>
    <name evidence="1" type="primary">85</name>
    <name evidence="1" type="ORF">PBI_SIRDURACELL_85</name>
</gene>
<dbReference type="OrthoDB" id="13130at10239"/>
<dbReference type="Proteomes" id="UP000008417">
    <property type="component" value="Segment"/>
</dbReference>
<keyword evidence="2" id="KW-1185">Reference proteome</keyword>
<name>G1D5V0_9CAUD</name>
<evidence type="ECO:0000313" key="2">
    <source>
        <dbReference type="Proteomes" id="UP000008417"/>
    </source>
</evidence>
<evidence type="ECO:0000313" key="1">
    <source>
        <dbReference type="EMBL" id="AEK10150.1"/>
    </source>
</evidence>